<keyword evidence="1" id="KW-0812">Transmembrane</keyword>
<dbReference type="STRING" id="1618566.UR35_C0001G0066"/>
<evidence type="ECO:0000313" key="2">
    <source>
        <dbReference type="EMBL" id="KKP45469.1"/>
    </source>
</evidence>
<name>A0A0F9ZMQ0_9BACT</name>
<dbReference type="Pfam" id="PF13489">
    <property type="entry name" value="Methyltransf_23"/>
    <property type="match status" value="1"/>
</dbReference>
<feature type="transmembrane region" description="Helical" evidence="1">
    <location>
        <begin position="6"/>
        <end position="24"/>
    </location>
</feature>
<dbReference type="AlphaFoldDB" id="A0A0F9ZMQ0"/>
<proteinExistence type="predicted"/>
<keyword evidence="2" id="KW-0012">Acyltransferase</keyword>
<dbReference type="PANTHER" id="PTHR43861">
    <property type="entry name" value="TRANS-ACONITATE 2-METHYLTRANSFERASE-RELATED"/>
    <property type="match status" value="1"/>
</dbReference>
<dbReference type="SUPFAM" id="SSF53335">
    <property type="entry name" value="S-adenosyl-L-methionine-dependent methyltransferases"/>
    <property type="match status" value="1"/>
</dbReference>
<dbReference type="Proteomes" id="UP000034778">
    <property type="component" value="Unassembled WGS sequence"/>
</dbReference>
<evidence type="ECO:0000313" key="3">
    <source>
        <dbReference type="Proteomes" id="UP000034778"/>
    </source>
</evidence>
<sequence>MKLIKQILIFFITIFFKIFFLVFGEPKISSRLRSVVNLYKGNSFSSLFKIIRVWDAPFEEIEKAVPENGKIVDLGCGDGILGNYLALSSKKRSVVGIEFNKKRISEANKGIVNTKFVYGDILKSNFTKADAILLIHVLHHLESYIDQEKLLTKCKERLNRGGKIIIAEIIERPLHKFLFTALTDFLIVPILFEGRLMNTMIHFRTLDKWKTLFKRMGFKYKYSLNHQNMPFSHAIFTLE</sequence>
<keyword evidence="2" id="KW-0808">Transferase</keyword>
<keyword evidence="1" id="KW-0472">Membrane</keyword>
<comment type="caution">
    <text evidence="2">The sequence shown here is derived from an EMBL/GenBank/DDBJ whole genome shotgun (WGS) entry which is preliminary data.</text>
</comment>
<dbReference type="CDD" id="cd02440">
    <property type="entry name" value="AdoMet_MTases"/>
    <property type="match status" value="1"/>
</dbReference>
<dbReference type="GO" id="GO:0016746">
    <property type="term" value="F:acyltransferase activity"/>
    <property type="evidence" value="ECO:0007669"/>
    <property type="project" value="UniProtKB-KW"/>
</dbReference>
<reference evidence="2 3" key="1">
    <citation type="journal article" date="2015" name="Nature">
        <title>rRNA introns, odd ribosomes, and small enigmatic genomes across a large radiation of phyla.</title>
        <authorList>
            <person name="Brown C.T."/>
            <person name="Hug L.A."/>
            <person name="Thomas B.C."/>
            <person name="Sharon I."/>
            <person name="Castelle C.J."/>
            <person name="Singh A."/>
            <person name="Wilkins M.J."/>
            <person name="Williams K.H."/>
            <person name="Banfield J.F."/>
        </authorList>
    </citation>
    <scope>NUCLEOTIDE SEQUENCE [LARGE SCALE GENOMIC DNA]</scope>
</reference>
<dbReference type="Gene3D" id="3.40.50.150">
    <property type="entry name" value="Vaccinia Virus protein VP39"/>
    <property type="match status" value="1"/>
</dbReference>
<dbReference type="EMBL" id="LBOW01000001">
    <property type="protein sequence ID" value="KKP45469.1"/>
    <property type="molecule type" value="Genomic_DNA"/>
</dbReference>
<evidence type="ECO:0000256" key="1">
    <source>
        <dbReference type="SAM" id="Phobius"/>
    </source>
</evidence>
<keyword evidence="1" id="KW-1133">Transmembrane helix</keyword>
<dbReference type="InterPro" id="IPR029063">
    <property type="entry name" value="SAM-dependent_MTases_sf"/>
</dbReference>
<organism evidence="2 3">
    <name type="scientific">Candidatus Woesebacteria bacterium GW2011_GWB1_33_22</name>
    <dbReference type="NCBI Taxonomy" id="1618566"/>
    <lineage>
        <taxon>Bacteria</taxon>
        <taxon>Candidatus Woeseibacteriota</taxon>
    </lineage>
</organism>
<protein>
    <submittedName>
        <fullName evidence="2">Acyltransferase</fullName>
    </submittedName>
</protein>
<gene>
    <name evidence="2" type="ORF">UR35_C0001G0066</name>
</gene>
<accession>A0A0F9ZMQ0</accession>